<evidence type="ECO:0000313" key="3">
    <source>
        <dbReference type="EMBL" id="KAF2825771.1"/>
    </source>
</evidence>
<evidence type="ECO:0000313" key="4">
    <source>
        <dbReference type="Proteomes" id="UP000799424"/>
    </source>
</evidence>
<accession>A0A6A6ZXJ8</accession>
<dbReference type="SUPFAM" id="SSF52949">
    <property type="entry name" value="Macro domain-like"/>
    <property type="match status" value="1"/>
</dbReference>
<dbReference type="InterPro" id="IPR012664">
    <property type="entry name" value="CHP02452"/>
</dbReference>
<dbReference type="OrthoDB" id="9985428at2759"/>
<dbReference type="Proteomes" id="UP000799424">
    <property type="component" value="Unassembled WGS sequence"/>
</dbReference>
<dbReference type="PANTHER" id="PTHR35596">
    <property type="entry name" value="DUF2263 DOMAIN-CONTAINING PROTEIN"/>
    <property type="match status" value="1"/>
</dbReference>
<dbReference type="PANTHER" id="PTHR35596:SF1">
    <property type="entry name" value="MICROBIAL-TYPE PARG CATALYTIC DOMAIN-CONTAINING PROTEIN"/>
    <property type="match status" value="1"/>
</dbReference>
<dbReference type="NCBIfam" id="TIGR02452">
    <property type="entry name" value="TIGR02452 family protein"/>
    <property type="match status" value="1"/>
</dbReference>
<dbReference type="EMBL" id="MU006227">
    <property type="protein sequence ID" value="KAF2825771.1"/>
    <property type="molecule type" value="Genomic_DNA"/>
</dbReference>
<reference evidence="3" key="1">
    <citation type="journal article" date="2020" name="Stud. Mycol.">
        <title>101 Dothideomycetes genomes: a test case for predicting lifestyles and emergence of pathogens.</title>
        <authorList>
            <person name="Haridas S."/>
            <person name="Albert R."/>
            <person name="Binder M."/>
            <person name="Bloem J."/>
            <person name="Labutti K."/>
            <person name="Salamov A."/>
            <person name="Andreopoulos B."/>
            <person name="Baker S."/>
            <person name="Barry K."/>
            <person name="Bills G."/>
            <person name="Bluhm B."/>
            <person name="Cannon C."/>
            <person name="Castanera R."/>
            <person name="Culley D."/>
            <person name="Daum C."/>
            <person name="Ezra D."/>
            <person name="Gonzalez J."/>
            <person name="Henrissat B."/>
            <person name="Kuo A."/>
            <person name="Liang C."/>
            <person name="Lipzen A."/>
            <person name="Lutzoni F."/>
            <person name="Magnuson J."/>
            <person name="Mondo S."/>
            <person name="Nolan M."/>
            <person name="Ohm R."/>
            <person name="Pangilinan J."/>
            <person name="Park H.-J."/>
            <person name="Ramirez L."/>
            <person name="Alfaro M."/>
            <person name="Sun H."/>
            <person name="Tritt A."/>
            <person name="Yoshinaga Y."/>
            <person name="Zwiers L.-H."/>
            <person name="Turgeon B."/>
            <person name="Goodwin S."/>
            <person name="Spatafora J."/>
            <person name="Crous P."/>
            <person name="Grigoriev I."/>
        </authorList>
    </citation>
    <scope>NUCLEOTIDE SEQUENCE</scope>
    <source>
        <strain evidence="3">CBS 113818</strain>
    </source>
</reference>
<evidence type="ECO:0000259" key="2">
    <source>
        <dbReference type="Pfam" id="PF10021"/>
    </source>
</evidence>
<dbReference type="Gene3D" id="3.40.220.10">
    <property type="entry name" value="Leucine Aminopeptidase, subunit E, domain 1"/>
    <property type="match status" value="1"/>
</dbReference>
<feature type="region of interest" description="Disordered" evidence="1">
    <location>
        <begin position="38"/>
        <end position="117"/>
    </location>
</feature>
<name>A0A6A6ZXJ8_9PLEO</name>
<dbReference type="Pfam" id="PF10021">
    <property type="entry name" value="PARG_cat_microb"/>
    <property type="match status" value="1"/>
</dbReference>
<proteinExistence type="predicted"/>
<evidence type="ECO:0000256" key="1">
    <source>
        <dbReference type="SAM" id="MobiDB-lite"/>
    </source>
</evidence>
<protein>
    <recommendedName>
        <fullName evidence="2">Microbial-type PARG catalytic domain-containing protein</fullName>
    </recommendedName>
</protein>
<keyword evidence="4" id="KW-1185">Reference proteome</keyword>
<sequence>MGRTEKSQGLAPPAIRKDIRAKYARQIINKTIPAFLASQTRARKGSESSELIVDPVANAHAPRRPEPENGEDEAYIKRKGQGRRKVKTERGAETVNHGKVDVGSSKSRGKGRRRQDSVDYELGNLDITDTDTASTRTERKIRIITADTLTAAHILAYPAKYDIVEPKPPKKSPNVCILNMASPLRPGGGVLTGATSQEEFLCARTTLLPSLKEPFYRLPELGGIWSPDVLVFRNSLSLGDTQGELAPADRYWLDVISAGMLRFPELEGKEGEVKMLSKSDRAMVEHKMRAVMRIAASKGVKKIVLGAWGCGAYGNPVSDIARAWKKVLDGTSSATSKKRTSSANAAETWPTIETIVFAIMNRKMAIEFARAFDTKIEVEHAPSDAAEHEDDDDDEDVIAQELRAKIAEMESQLSQVWNPDLKSRMGIILAGLNAQLLEREGQAHTPDTGSISGEGVKLSEVEFMPTPPHGYEDVERILAGEGSSGEGSESGLE</sequence>
<dbReference type="InterPro" id="IPR019261">
    <property type="entry name" value="PARG_cat_microbial"/>
</dbReference>
<dbReference type="AlphaFoldDB" id="A0A6A6ZXJ8"/>
<dbReference type="InterPro" id="IPR043472">
    <property type="entry name" value="Macro_dom-like"/>
</dbReference>
<feature type="compositionally biased region" description="Basic residues" evidence="1">
    <location>
        <begin position="77"/>
        <end position="87"/>
    </location>
</feature>
<gene>
    <name evidence="3" type="ORF">CC86DRAFT_370673</name>
</gene>
<organism evidence="3 4">
    <name type="scientific">Ophiobolus disseminans</name>
    <dbReference type="NCBI Taxonomy" id="1469910"/>
    <lineage>
        <taxon>Eukaryota</taxon>
        <taxon>Fungi</taxon>
        <taxon>Dikarya</taxon>
        <taxon>Ascomycota</taxon>
        <taxon>Pezizomycotina</taxon>
        <taxon>Dothideomycetes</taxon>
        <taxon>Pleosporomycetidae</taxon>
        <taxon>Pleosporales</taxon>
        <taxon>Pleosporineae</taxon>
        <taxon>Phaeosphaeriaceae</taxon>
        <taxon>Ophiobolus</taxon>
    </lineage>
</organism>
<feature type="compositionally biased region" description="Basic and acidic residues" evidence="1">
    <location>
        <begin position="88"/>
        <end position="100"/>
    </location>
</feature>
<feature type="domain" description="Microbial-type PARG catalytic" evidence="2">
    <location>
        <begin position="131"/>
        <end position="234"/>
    </location>
</feature>